<dbReference type="Gene3D" id="2.180.10.10">
    <property type="entry name" value="RHS repeat-associated core"/>
    <property type="match status" value="1"/>
</dbReference>
<keyword evidence="3" id="KW-1185">Reference proteome</keyword>
<evidence type="ECO:0000313" key="3">
    <source>
        <dbReference type="Proteomes" id="UP000010448"/>
    </source>
</evidence>
<dbReference type="RefSeq" id="WP_170395211.1">
    <property type="nucleotide sequence ID" value="NZ_AMWJ02000004.1"/>
</dbReference>
<dbReference type="AlphaFoldDB" id="A0A7K4EN55"/>
<name>A0A7K4EN55_9PSED</name>
<organism evidence="2 3">
    <name type="scientific">Pseudomonas bharatica CSV86</name>
    <dbReference type="NCBI Taxonomy" id="1005395"/>
    <lineage>
        <taxon>Bacteria</taxon>
        <taxon>Pseudomonadati</taxon>
        <taxon>Pseudomonadota</taxon>
        <taxon>Gammaproteobacteria</taxon>
        <taxon>Pseudomonadales</taxon>
        <taxon>Pseudomonadaceae</taxon>
        <taxon>Pseudomonas</taxon>
        <taxon>Pseudomonas bharatica</taxon>
    </lineage>
</organism>
<reference evidence="2 3" key="1">
    <citation type="journal article" date="2013" name="Genome Announc.">
        <title>Genome Sequence of Naphthalene-Degrading Soil Bacterium Pseudomonas putida CSV86.</title>
        <authorList>
            <person name="Phale P.S."/>
            <person name="Paliwal V."/>
            <person name="Raju S.C."/>
            <person name="Modak A."/>
            <person name="Purohit H.J."/>
        </authorList>
    </citation>
    <scope>NUCLEOTIDE SEQUENCE [LARGE SCALE GENOMIC DNA]</scope>
    <source>
        <strain evidence="2 3">CSV86</strain>
    </source>
</reference>
<dbReference type="InterPro" id="IPR022385">
    <property type="entry name" value="Rhs_assc_core"/>
</dbReference>
<protein>
    <submittedName>
        <fullName evidence="2">RHS repeat-associated core domain-containing protein</fullName>
    </submittedName>
</protein>
<dbReference type="SUPFAM" id="SSF56399">
    <property type="entry name" value="ADP-ribosylation"/>
    <property type="match status" value="1"/>
</dbReference>
<accession>A0A7K4EN55</accession>
<keyword evidence="1" id="KW-1133">Transmembrane helix</keyword>
<feature type="transmembrane region" description="Helical" evidence="1">
    <location>
        <begin position="75"/>
        <end position="96"/>
    </location>
</feature>
<gene>
    <name evidence="2" type="ORF">CSV86_028145</name>
</gene>
<dbReference type="EMBL" id="AMWJ02000004">
    <property type="protein sequence ID" value="NNJ18771.1"/>
    <property type="molecule type" value="Genomic_DNA"/>
</dbReference>
<comment type="caution">
    <text evidence="2">The sequence shown here is derived from an EMBL/GenBank/DDBJ whole genome shotgun (WGS) entry which is preliminary data.</text>
</comment>
<evidence type="ECO:0000256" key="1">
    <source>
        <dbReference type="SAM" id="Phobius"/>
    </source>
</evidence>
<dbReference type="NCBIfam" id="TIGR03696">
    <property type="entry name" value="Rhs_assc_core"/>
    <property type="match status" value="1"/>
</dbReference>
<keyword evidence="1" id="KW-0812">Transmembrane</keyword>
<evidence type="ECO:0000313" key="2">
    <source>
        <dbReference type="EMBL" id="NNJ18771.1"/>
    </source>
</evidence>
<dbReference type="Proteomes" id="UP000010448">
    <property type="component" value="Unassembled WGS sequence"/>
</dbReference>
<proteinExistence type="predicted"/>
<keyword evidence="1" id="KW-0472">Membrane</keyword>
<sequence>MSRPFSQPGFNGHHLEAAGWYHLGNGHRVYSPLLMRFHCPDRLSPFGAGGLNAYAYCLGDPVNRRDPTGRATEDIHIVSLVVAGISIGYGFMSLIVPPLARLARPGSRVHGWASMGPPLSSSPGGWMPLLPLPE</sequence>